<comment type="catalytic activity">
    <reaction evidence="1 8">
        <text>a beta-lactam + H2O = a substituted beta-amino acid</text>
        <dbReference type="Rhea" id="RHEA:20401"/>
        <dbReference type="ChEBI" id="CHEBI:15377"/>
        <dbReference type="ChEBI" id="CHEBI:35627"/>
        <dbReference type="ChEBI" id="CHEBI:140347"/>
        <dbReference type="EC" id="3.5.2.6"/>
    </reaction>
</comment>
<dbReference type="GO" id="GO:0017001">
    <property type="term" value="P:antibiotic catabolic process"/>
    <property type="evidence" value="ECO:0007669"/>
    <property type="project" value="InterPro"/>
</dbReference>
<feature type="modified residue" description="N6-carboxylysine" evidence="7">
    <location>
        <position position="28"/>
    </location>
</feature>
<dbReference type="PANTHER" id="PTHR30627">
    <property type="entry name" value="PEPTIDOGLYCAN D,D-TRANSPEPTIDASE"/>
    <property type="match status" value="1"/>
</dbReference>
<dbReference type="InterPro" id="IPR050515">
    <property type="entry name" value="Beta-lactam/transpept"/>
</dbReference>
<evidence type="ECO:0000256" key="4">
    <source>
        <dbReference type="ARBA" id="ARBA00022729"/>
    </source>
</evidence>
<gene>
    <name evidence="10" type="ORF">C7450_102475</name>
</gene>
<evidence type="ECO:0000256" key="1">
    <source>
        <dbReference type="ARBA" id="ARBA00001526"/>
    </source>
</evidence>
<dbReference type="GO" id="GO:0008800">
    <property type="term" value="F:beta-lactamase activity"/>
    <property type="evidence" value="ECO:0007669"/>
    <property type="project" value="UniProtKB-UniRule"/>
</dbReference>
<keyword evidence="5 8" id="KW-0378">Hydrolase</keyword>
<dbReference type="Pfam" id="PF00905">
    <property type="entry name" value="Transpeptidase"/>
    <property type="match status" value="1"/>
</dbReference>
<keyword evidence="6 8" id="KW-0046">Antibiotic resistance</keyword>
<keyword evidence="11" id="KW-1185">Reference proteome</keyword>
<organism evidence="10 11">
    <name type="scientific">Chelatococcus asaccharovorans</name>
    <dbReference type="NCBI Taxonomy" id="28210"/>
    <lineage>
        <taxon>Bacteria</taxon>
        <taxon>Pseudomonadati</taxon>
        <taxon>Pseudomonadota</taxon>
        <taxon>Alphaproteobacteria</taxon>
        <taxon>Hyphomicrobiales</taxon>
        <taxon>Chelatococcaceae</taxon>
        <taxon>Chelatococcus</taxon>
    </lineage>
</organism>
<evidence type="ECO:0000313" key="11">
    <source>
        <dbReference type="Proteomes" id="UP000248021"/>
    </source>
</evidence>
<feature type="domain" description="Penicillin-binding protein transpeptidase" evidence="9">
    <location>
        <begin position="2"/>
        <end position="216"/>
    </location>
</feature>
<evidence type="ECO:0000256" key="5">
    <source>
        <dbReference type="ARBA" id="ARBA00022801"/>
    </source>
</evidence>
<comment type="caution">
    <text evidence="10">The sequence shown here is derived from an EMBL/GenBank/DDBJ whole genome shotgun (WGS) entry which is preliminary data.</text>
</comment>
<evidence type="ECO:0000256" key="7">
    <source>
        <dbReference type="PIRSR" id="PIRSR602137-50"/>
    </source>
</evidence>
<comment type="similarity">
    <text evidence="2 8">Belongs to the class-D beta-lactamase family.</text>
</comment>
<evidence type="ECO:0000259" key="9">
    <source>
        <dbReference type="Pfam" id="PF00905"/>
    </source>
</evidence>
<evidence type="ECO:0000313" key="10">
    <source>
        <dbReference type="EMBL" id="PXW63559.1"/>
    </source>
</evidence>
<dbReference type="Proteomes" id="UP000248021">
    <property type="component" value="Unassembled WGS sequence"/>
</dbReference>
<dbReference type="PROSITE" id="PS00337">
    <property type="entry name" value="BETA_LACTAMASE_D"/>
    <property type="match status" value="1"/>
</dbReference>
<dbReference type="InterPro" id="IPR012338">
    <property type="entry name" value="Beta-lactam/transpept-like"/>
</dbReference>
<proteinExistence type="inferred from homology"/>
<dbReference type="GO" id="GO:0046677">
    <property type="term" value="P:response to antibiotic"/>
    <property type="evidence" value="ECO:0007669"/>
    <property type="project" value="UniProtKB-UniRule"/>
</dbReference>
<evidence type="ECO:0000256" key="3">
    <source>
        <dbReference type="ARBA" id="ARBA00012865"/>
    </source>
</evidence>
<evidence type="ECO:0000256" key="6">
    <source>
        <dbReference type="ARBA" id="ARBA00023251"/>
    </source>
</evidence>
<name>A0A2V3US76_9HYPH</name>
<dbReference type="NCBIfam" id="NF000270">
    <property type="entry name" value="bla_class_D_alt"/>
    <property type="match status" value="1"/>
</dbReference>
<protein>
    <recommendedName>
        <fullName evidence="3 8">Beta-lactamase</fullName>
        <ecNumber evidence="3 8">3.5.2.6</ecNumber>
    </recommendedName>
</protein>
<dbReference type="GO" id="GO:0071555">
    <property type="term" value="P:cell wall organization"/>
    <property type="evidence" value="ECO:0007669"/>
    <property type="project" value="TreeGrafter"/>
</dbReference>
<dbReference type="PANTHER" id="PTHR30627:SF6">
    <property type="entry name" value="BETA-LACTAMASE YBXI-RELATED"/>
    <property type="match status" value="1"/>
</dbReference>
<dbReference type="GO" id="GO:0008658">
    <property type="term" value="F:penicillin binding"/>
    <property type="evidence" value="ECO:0007669"/>
    <property type="project" value="InterPro"/>
</dbReference>
<dbReference type="GO" id="GO:0005886">
    <property type="term" value="C:plasma membrane"/>
    <property type="evidence" value="ECO:0007669"/>
    <property type="project" value="TreeGrafter"/>
</dbReference>
<feature type="active site" description="Acyl-ester intermediate" evidence="7">
    <location>
        <position position="25"/>
    </location>
</feature>
<dbReference type="Gene3D" id="3.40.710.10">
    <property type="entry name" value="DD-peptidase/beta-lactamase superfamily"/>
    <property type="match status" value="1"/>
</dbReference>
<dbReference type="EMBL" id="QJJK01000002">
    <property type="protein sequence ID" value="PXW63559.1"/>
    <property type="molecule type" value="Genomic_DNA"/>
</dbReference>
<keyword evidence="4" id="KW-0732">Signal</keyword>
<dbReference type="SUPFAM" id="SSF56601">
    <property type="entry name" value="beta-lactamase/transpeptidase-like"/>
    <property type="match status" value="1"/>
</dbReference>
<dbReference type="InterPro" id="IPR002137">
    <property type="entry name" value="Beta-lactam_class-D_AS"/>
</dbReference>
<dbReference type="InterPro" id="IPR001460">
    <property type="entry name" value="PCN-bd_Tpept"/>
</dbReference>
<dbReference type="EC" id="3.5.2.6" evidence="3 8"/>
<reference evidence="10 11" key="1">
    <citation type="submission" date="2018-05" db="EMBL/GenBank/DDBJ databases">
        <title>Genomic Encyclopedia of Type Strains, Phase IV (KMG-IV): sequencing the most valuable type-strain genomes for metagenomic binning, comparative biology and taxonomic classification.</title>
        <authorList>
            <person name="Goeker M."/>
        </authorList>
    </citation>
    <scope>NUCLEOTIDE SEQUENCE [LARGE SCALE GENOMIC DNA]</scope>
    <source>
        <strain evidence="10 11">DSM 6462</strain>
    </source>
</reference>
<evidence type="ECO:0000256" key="2">
    <source>
        <dbReference type="ARBA" id="ARBA00007898"/>
    </source>
</evidence>
<evidence type="ECO:0000256" key="8">
    <source>
        <dbReference type="RuleBase" id="RU361140"/>
    </source>
</evidence>
<accession>A0A2V3US76</accession>
<dbReference type="AlphaFoldDB" id="A0A2V3US76"/>
<sequence>MIADAATGKIIRQEGNCDSRVTPASTFKIPLSLMGFDAGFLANEHSPSRPFKKGYAAWIESWKQTTDPTSWMKNSVVWYSRLITEALGEARFRDYVRRFGYGNQDVSGNPGKNDGLTNSWLSSSLKISPLEQIAFLRKLVRQELSVSQQSYAMTGKLTALQDVAGWTIHGKTGAGPVRRADGSPEPGHSYGWFVGWMTKGDRTLLFARLIEDEKREAVSPGIRTRENFLREFPEIVRSSAL</sequence>